<dbReference type="PANTHER" id="PTHR30432:SF1">
    <property type="entry name" value="DNA-BINDING TRANSCRIPTIONAL DUAL REGULATOR MODE"/>
    <property type="match status" value="1"/>
</dbReference>
<protein>
    <submittedName>
        <fullName evidence="1">MopB-like protein</fullName>
    </submittedName>
</protein>
<dbReference type="Proteomes" id="UP000077857">
    <property type="component" value="Unassembled WGS sequence"/>
</dbReference>
<gene>
    <name evidence="1" type="ORF">A1507_20705</name>
</gene>
<sequence>MGPGKAELLAAIRKTGSIMAAGKSMNMSYRRAWLLVDVMNRSFAEPLVHAAKGGRHGGGTVLTPMGEQVLEQYLKMVDAVNHSANAYLPLFSGLMATKQDAIPLEDEIPEQRTAG</sequence>
<organism evidence="1 2">
    <name type="scientific">Methylomonas koyamae</name>
    <dbReference type="NCBI Taxonomy" id="702114"/>
    <lineage>
        <taxon>Bacteria</taxon>
        <taxon>Pseudomonadati</taxon>
        <taxon>Pseudomonadota</taxon>
        <taxon>Gammaproteobacteria</taxon>
        <taxon>Methylococcales</taxon>
        <taxon>Methylococcaceae</taxon>
        <taxon>Methylomonas</taxon>
    </lineage>
</organism>
<dbReference type="AlphaFoldDB" id="A0A177N186"/>
<proteinExistence type="predicted"/>
<dbReference type="InterPro" id="IPR036388">
    <property type="entry name" value="WH-like_DNA-bd_sf"/>
</dbReference>
<dbReference type="InterPro" id="IPR036390">
    <property type="entry name" value="WH_DNA-bd_sf"/>
</dbReference>
<dbReference type="Gene3D" id="1.10.10.10">
    <property type="entry name" value="Winged helix-like DNA-binding domain superfamily/Winged helix DNA-binding domain"/>
    <property type="match status" value="1"/>
</dbReference>
<comment type="caution">
    <text evidence="1">The sequence shown here is derived from an EMBL/GenBank/DDBJ whole genome shotgun (WGS) entry which is preliminary data.</text>
</comment>
<dbReference type="PANTHER" id="PTHR30432">
    <property type="entry name" value="TRANSCRIPTIONAL REGULATOR MODE"/>
    <property type="match status" value="1"/>
</dbReference>
<dbReference type="OrthoDB" id="9800709at2"/>
<dbReference type="InterPro" id="IPR051815">
    <property type="entry name" value="Molybdate_resp_trans_reg"/>
</dbReference>
<evidence type="ECO:0000313" key="2">
    <source>
        <dbReference type="Proteomes" id="UP000077857"/>
    </source>
</evidence>
<accession>A0A177N186</accession>
<name>A0A177N186_9GAMM</name>
<dbReference type="SUPFAM" id="SSF46785">
    <property type="entry name" value="Winged helix' DNA-binding domain"/>
    <property type="match status" value="1"/>
</dbReference>
<reference evidence="1 2" key="1">
    <citation type="submission" date="2016-03" db="EMBL/GenBank/DDBJ databases">
        <authorList>
            <person name="Ploux O."/>
        </authorList>
    </citation>
    <scope>NUCLEOTIDE SEQUENCE [LARGE SCALE GENOMIC DNA]</scope>
    <source>
        <strain evidence="1 2">R-45378</strain>
    </source>
</reference>
<dbReference type="EMBL" id="LUUJ01000122">
    <property type="protein sequence ID" value="OAI11414.1"/>
    <property type="molecule type" value="Genomic_DNA"/>
</dbReference>
<evidence type="ECO:0000313" key="1">
    <source>
        <dbReference type="EMBL" id="OAI11414.1"/>
    </source>
</evidence>